<gene>
    <name evidence="1" type="ORF">CY0110_11372</name>
</gene>
<dbReference type="InterPro" id="IPR041492">
    <property type="entry name" value="HAD_2"/>
</dbReference>
<dbReference type="Pfam" id="PF13419">
    <property type="entry name" value="HAD_2"/>
    <property type="match status" value="1"/>
</dbReference>
<name>A3IQE5_9CHRO</name>
<evidence type="ECO:0000313" key="1">
    <source>
        <dbReference type="EMBL" id="EAZ91220.1"/>
    </source>
</evidence>
<sequence length="264" mass="31186">MQNTEQPKILALDFDGVICNGLKEYFQTTIRTYQKVWSDNNQDNLEVWSDSFYQLRPVIETGWEMPILLRALVLEYDQENIESNWHQICSEIVEKENLNKQQVMSELDGVRDHWIKTDLDNWLALHEFYPGILEKLGQLLASSTLLYIVTTKEGRFVKQLLKQQNLSFPEEHIFGKEVKQPKYETLRQILTMNQENTNHLWFIEDLLKTLKSVQTQSDLSQVKLFLADWGYNTSKTHEIVKEDNTISLLSLEKFSQDFSEWITF</sequence>
<dbReference type="OrthoDB" id="368044at2"/>
<protein>
    <recommendedName>
        <fullName evidence="3">Haloacid dehalogenase-like hydrolase</fullName>
    </recommendedName>
</protein>
<dbReference type="SUPFAM" id="SSF56784">
    <property type="entry name" value="HAD-like"/>
    <property type="match status" value="1"/>
</dbReference>
<dbReference type="AlphaFoldDB" id="A3IQE5"/>
<dbReference type="EMBL" id="AAXW01000015">
    <property type="protein sequence ID" value="EAZ91220.1"/>
    <property type="molecule type" value="Genomic_DNA"/>
</dbReference>
<evidence type="ECO:0008006" key="3">
    <source>
        <dbReference type="Google" id="ProtNLM"/>
    </source>
</evidence>
<organism evidence="1 2">
    <name type="scientific">Crocosphaera chwakensis CCY0110</name>
    <dbReference type="NCBI Taxonomy" id="391612"/>
    <lineage>
        <taxon>Bacteria</taxon>
        <taxon>Bacillati</taxon>
        <taxon>Cyanobacteriota</taxon>
        <taxon>Cyanophyceae</taxon>
        <taxon>Oscillatoriophycideae</taxon>
        <taxon>Chroococcales</taxon>
        <taxon>Aphanothecaceae</taxon>
        <taxon>Crocosphaera</taxon>
        <taxon>Crocosphaera chwakensis</taxon>
    </lineage>
</organism>
<comment type="caution">
    <text evidence="1">The sequence shown here is derived from an EMBL/GenBank/DDBJ whole genome shotgun (WGS) entry which is preliminary data.</text>
</comment>
<evidence type="ECO:0000313" key="2">
    <source>
        <dbReference type="Proteomes" id="UP000003781"/>
    </source>
</evidence>
<accession>A3IQE5</accession>
<reference evidence="1 2" key="1">
    <citation type="submission" date="2007-03" db="EMBL/GenBank/DDBJ databases">
        <authorList>
            <person name="Stal L."/>
            <person name="Ferriera S."/>
            <person name="Johnson J."/>
            <person name="Kravitz S."/>
            <person name="Beeson K."/>
            <person name="Sutton G."/>
            <person name="Rogers Y.-H."/>
            <person name="Friedman R."/>
            <person name="Frazier M."/>
            <person name="Venter J.C."/>
        </authorList>
    </citation>
    <scope>NUCLEOTIDE SEQUENCE [LARGE SCALE GENOMIC DNA]</scope>
    <source>
        <strain evidence="1 2">CCY0110</strain>
    </source>
</reference>
<dbReference type="InterPro" id="IPR036412">
    <property type="entry name" value="HAD-like_sf"/>
</dbReference>
<dbReference type="Gene3D" id="3.40.50.1000">
    <property type="entry name" value="HAD superfamily/HAD-like"/>
    <property type="match status" value="1"/>
</dbReference>
<dbReference type="InterPro" id="IPR023214">
    <property type="entry name" value="HAD_sf"/>
</dbReference>
<dbReference type="RefSeq" id="WP_008275611.1">
    <property type="nucleotide sequence ID" value="NZ_AAXW01000015.1"/>
</dbReference>
<dbReference type="Proteomes" id="UP000003781">
    <property type="component" value="Unassembled WGS sequence"/>
</dbReference>
<proteinExistence type="predicted"/>
<keyword evidence="2" id="KW-1185">Reference proteome</keyword>
<dbReference type="eggNOG" id="COG0546">
    <property type="taxonomic scope" value="Bacteria"/>
</dbReference>